<evidence type="ECO:0000313" key="3">
    <source>
        <dbReference type="Proteomes" id="UP000319818"/>
    </source>
</evidence>
<organism evidence="2 3">
    <name type="scientific">Pseudonocardia cypriaca</name>
    <dbReference type="NCBI Taxonomy" id="882449"/>
    <lineage>
        <taxon>Bacteria</taxon>
        <taxon>Bacillati</taxon>
        <taxon>Actinomycetota</taxon>
        <taxon>Actinomycetes</taxon>
        <taxon>Pseudonocardiales</taxon>
        <taxon>Pseudonocardiaceae</taxon>
        <taxon>Pseudonocardia</taxon>
    </lineage>
</organism>
<dbReference type="Proteomes" id="UP000319818">
    <property type="component" value="Unassembled WGS sequence"/>
</dbReference>
<dbReference type="AlphaFoldDB" id="A0A543FR40"/>
<dbReference type="SUPFAM" id="SSF109854">
    <property type="entry name" value="DinB/YfiT-like putative metalloenzymes"/>
    <property type="match status" value="1"/>
</dbReference>
<dbReference type="GO" id="GO:0016853">
    <property type="term" value="F:isomerase activity"/>
    <property type="evidence" value="ECO:0007669"/>
    <property type="project" value="UniProtKB-KW"/>
</dbReference>
<dbReference type="Gene3D" id="3.30.1050.20">
    <property type="match status" value="1"/>
</dbReference>
<gene>
    <name evidence="2" type="ORF">FB388_7766</name>
</gene>
<keyword evidence="2" id="KW-0670">Pyruvate</keyword>
<proteinExistence type="predicted"/>
<evidence type="ECO:0000313" key="2">
    <source>
        <dbReference type="EMBL" id="TQM36309.1"/>
    </source>
</evidence>
<protein>
    <submittedName>
        <fullName evidence="2">Maleylpyruvate isomerase</fullName>
    </submittedName>
</protein>
<evidence type="ECO:0000259" key="1">
    <source>
        <dbReference type="Pfam" id="PF11716"/>
    </source>
</evidence>
<accession>A0A543FR40</accession>
<dbReference type="EMBL" id="VFPH01000003">
    <property type="protein sequence ID" value="TQM36309.1"/>
    <property type="molecule type" value="Genomic_DNA"/>
</dbReference>
<dbReference type="InterPro" id="IPR036527">
    <property type="entry name" value="SCP2_sterol-bd_dom_sf"/>
</dbReference>
<name>A0A543FR40_9PSEU</name>
<dbReference type="GO" id="GO:0046872">
    <property type="term" value="F:metal ion binding"/>
    <property type="evidence" value="ECO:0007669"/>
    <property type="project" value="InterPro"/>
</dbReference>
<dbReference type="NCBIfam" id="TIGR03083">
    <property type="entry name" value="maleylpyruvate isomerase family mycothiol-dependent enzyme"/>
    <property type="match status" value="1"/>
</dbReference>
<dbReference type="Pfam" id="PF11716">
    <property type="entry name" value="MDMPI_N"/>
    <property type="match status" value="1"/>
</dbReference>
<dbReference type="InterPro" id="IPR024344">
    <property type="entry name" value="MDMPI_metal-binding"/>
</dbReference>
<comment type="caution">
    <text evidence="2">The sequence shown here is derived from an EMBL/GenBank/DDBJ whole genome shotgun (WGS) entry which is preliminary data.</text>
</comment>
<keyword evidence="2" id="KW-0413">Isomerase</keyword>
<dbReference type="InterPro" id="IPR017517">
    <property type="entry name" value="Maleyloyr_isom"/>
</dbReference>
<sequence>MDRRDTAVTLPWMGAGTELLARAVNALPDDALRAPSALPGWTRAHVVAHVARNAEALTRLATWARTGIETPMYPSREHRAAEIESSAQAPADVLRDELATTAEALDGALAALDETTWQAQVRSALGRPIPATEIPWMRVREVWLHAVDLDAGVSVSDIAPDVVDTLLDDSTGMLSAADGCPSAVLAPTDRDRTWTLGPASDEPLRLRGEAAQVLGWLVGRCGGEGVEALAGDGTPAALPAPPRWL</sequence>
<dbReference type="SUPFAM" id="SSF55718">
    <property type="entry name" value="SCP-like"/>
    <property type="match status" value="1"/>
</dbReference>
<keyword evidence="3" id="KW-1185">Reference proteome</keyword>
<reference evidence="2 3" key="1">
    <citation type="submission" date="2019-06" db="EMBL/GenBank/DDBJ databases">
        <title>Sequencing the genomes of 1000 actinobacteria strains.</title>
        <authorList>
            <person name="Klenk H.-P."/>
        </authorList>
    </citation>
    <scope>NUCLEOTIDE SEQUENCE [LARGE SCALE GENOMIC DNA]</scope>
    <source>
        <strain evidence="2 3">DSM 45511</strain>
    </source>
</reference>
<dbReference type="RefSeq" id="WP_246122823.1">
    <property type="nucleotide sequence ID" value="NZ_VFPH01000003.1"/>
</dbReference>
<dbReference type="Gene3D" id="1.20.120.450">
    <property type="entry name" value="dinb family like domain"/>
    <property type="match status" value="1"/>
</dbReference>
<feature type="domain" description="Mycothiol-dependent maleylpyruvate isomerase metal-binding" evidence="1">
    <location>
        <begin position="15"/>
        <end position="149"/>
    </location>
</feature>
<dbReference type="InterPro" id="IPR034660">
    <property type="entry name" value="DinB/YfiT-like"/>
</dbReference>